<feature type="non-terminal residue" evidence="2">
    <location>
        <position position="55"/>
    </location>
</feature>
<accession>X0ZIX4</accession>
<protein>
    <recommendedName>
        <fullName evidence="1">Polymerase nucleotidyl transferase domain-containing protein</fullName>
    </recommendedName>
</protein>
<gene>
    <name evidence="2" type="ORF">S01H4_09662</name>
</gene>
<evidence type="ECO:0000313" key="2">
    <source>
        <dbReference type="EMBL" id="GAG58037.1"/>
    </source>
</evidence>
<feature type="domain" description="Polymerase nucleotidyl transferase" evidence="1">
    <location>
        <begin position="12"/>
        <end position="51"/>
    </location>
</feature>
<dbReference type="GO" id="GO:0016779">
    <property type="term" value="F:nucleotidyltransferase activity"/>
    <property type="evidence" value="ECO:0007669"/>
    <property type="project" value="InterPro"/>
</dbReference>
<dbReference type="InterPro" id="IPR043519">
    <property type="entry name" value="NT_sf"/>
</dbReference>
<dbReference type="Gene3D" id="3.30.460.10">
    <property type="entry name" value="Beta Polymerase, domain 2"/>
    <property type="match status" value="1"/>
</dbReference>
<proteinExistence type="predicted"/>
<evidence type="ECO:0000259" key="1">
    <source>
        <dbReference type="Pfam" id="PF01909"/>
    </source>
</evidence>
<name>X0ZIX4_9ZZZZ</name>
<sequence>MKKRTKYIGNLIRKNIHETDPNAHVILYGSRARGEEKPDSDWDILVLTDYTVNLQ</sequence>
<comment type="caution">
    <text evidence="2">The sequence shown here is derived from an EMBL/GenBank/DDBJ whole genome shotgun (WGS) entry which is preliminary data.</text>
</comment>
<dbReference type="CDD" id="cd05403">
    <property type="entry name" value="NT_KNTase_like"/>
    <property type="match status" value="1"/>
</dbReference>
<organism evidence="2">
    <name type="scientific">marine sediment metagenome</name>
    <dbReference type="NCBI Taxonomy" id="412755"/>
    <lineage>
        <taxon>unclassified sequences</taxon>
        <taxon>metagenomes</taxon>
        <taxon>ecological metagenomes</taxon>
    </lineage>
</organism>
<dbReference type="Pfam" id="PF01909">
    <property type="entry name" value="NTP_transf_2"/>
    <property type="match status" value="1"/>
</dbReference>
<dbReference type="EMBL" id="BART01003539">
    <property type="protein sequence ID" value="GAG58037.1"/>
    <property type="molecule type" value="Genomic_DNA"/>
</dbReference>
<dbReference type="InterPro" id="IPR002934">
    <property type="entry name" value="Polymerase_NTP_transf_dom"/>
</dbReference>
<dbReference type="AlphaFoldDB" id="X0ZIX4"/>
<dbReference type="SUPFAM" id="SSF81301">
    <property type="entry name" value="Nucleotidyltransferase"/>
    <property type="match status" value="1"/>
</dbReference>
<reference evidence="2" key="1">
    <citation type="journal article" date="2014" name="Front. Microbiol.">
        <title>High frequency of phylogenetically diverse reductive dehalogenase-homologous genes in deep subseafloor sedimentary metagenomes.</title>
        <authorList>
            <person name="Kawai M."/>
            <person name="Futagami T."/>
            <person name="Toyoda A."/>
            <person name="Takaki Y."/>
            <person name="Nishi S."/>
            <person name="Hori S."/>
            <person name="Arai W."/>
            <person name="Tsubouchi T."/>
            <person name="Morono Y."/>
            <person name="Uchiyama I."/>
            <person name="Ito T."/>
            <person name="Fujiyama A."/>
            <person name="Inagaki F."/>
            <person name="Takami H."/>
        </authorList>
    </citation>
    <scope>NUCLEOTIDE SEQUENCE</scope>
    <source>
        <strain evidence="2">Expedition CK06-06</strain>
    </source>
</reference>